<evidence type="ECO:0000313" key="4">
    <source>
        <dbReference type="EnsemblMetazoa" id="ASIC019145-PA"/>
    </source>
</evidence>
<dbReference type="EMBL" id="ATLV01024247">
    <property type="status" value="NOT_ANNOTATED_CDS"/>
    <property type="molecule type" value="Genomic_DNA"/>
</dbReference>
<gene>
    <name evidence="3" type="ORF">ZHAS_00019145</name>
</gene>
<name>A0A084WLJ4_ANOSI</name>
<dbReference type="InterPro" id="IPR029058">
    <property type="entry name" value="AB_hydrolase_fold"/>
</dbReference>
<dbReference type="OMA" id="SSVHMHM"/>
<evidence type="ECO:0000313" key="3">
    <source>
        <dbReference type="EMBL" id="KFB51088.1"/>
    </source>
</evidence>
<keyword evidence="5" id="KW-1185">Reference proteome</keyword>
<feature type="domain" description="Carboxylesterase type B" evidence="2">
    <location>
        <begin position="1"/>
        <end position="404"/>
    </location>
</feature>
<dbReference type="InterPro" id="IPR050309">
    <property type="entry name" value="Type-B_Carboxylest/Lipase"/>
</dbReference>
<reference evidence="4" key="2">
    <citation type="submission" date="2020-05" db="UniProtKB">
        <authorList>
            <consortium name="EnsemblMetazoa"/>
        </authorList>
    </citation>
    <scope>IDENTIFICATION</scope>
</reference>
<dbReference type="VEuPathDB" id="VectorBase:ASIS014562"/>
<keyword evidence="1" id="KW-0325">Glycoprotein</keyword>
<accession>A0A084WLJ4</accession>
<evidence type="ECO:0000313" key="5">
    <source>
        <dbReference type="Proteomes" id="UP000030765"/>
    </source>
</evidence>
<protein>
    <submittedName>
        <fullName evidence="3">AGAP006728-PA-like protein</fullName>
    </submittedName>
    <submittedName>
        <fullName evidence="4">COesterase domain-containing protein</fullName>
    </submittedName>
</protein>
<dbReference type="OrthoDB" id="19653at2759"/>
<evidence type="ECO:0000256" key="1">
    <source>
        <dbReference type="ARBA" id="ARBA00023180"/>
    </source>
</evidence>
<dbReference type="EMBL" id="ATLV01024248">
    <property type="status" value="NOT_ANNOTATED_CDS"/>
    <property type="molecule type" value="Genomic_DNA"/>
</dbReference>
<organism evidence="3">
    <name type="scientific">Anopheles sinensis</name>
    <name type="common">Mosquito</name>
    <dbReference type="NCBI Taxonomy" id="74873"/>
    <lineage>
        <taxon>Eukaryota</taxon>
        <taxon>Metazoa</taxon>
        <taxon>Ecdysozoa</taxon>
        <taxon>Arthropoda</taxon>
        <taxon>Hexapoda</taxon>
        <taxon>Insecta</taxon>
        <taxon>Pterygota</taxon>
        <taxon>Neoptera</taxon>
        <taxon>Endopterygota</taxon>
        <taxon>Diptera</taxon>
        <taxon>Nematocera</taxon>
        <taxon>Culicoidea</taxon>
        <taxon>Culicidae</taxon>
        <taxon>Anophelinae</taxon>
        <taxon>Anopheles</taxon>
    </lineage>
</organism>
<dbReference type="Gene3D" id="3.40.50.1820">
    <property type="entry name" value="alpha/beta hydrolase"/>
    <property type="match status" value="1"/>
</dbReference>
<dbReference type="EMBL" id="KE525350">
    <property type="protein sequence ID" value="KFB51088.1"/>
    <property type="molecule type" value="Genomic_DNA"/>
</dbReference>
<dbReference type="EnsemblMetazoa" id="ASIC019145-RA">
    <property type="protein sequence ID" value="ASIC019145-PA"/>
    <property type="gene ID" value="ASIC019145"/>
</dbReference>
<sequence>MVFIHGGSFKCGSGNSDCYSPEYLLEQNVIVVTMNYRLGPLGLLHLPSQGVEGNMSLKDQLMALRWVAENIASFNGDPNNVTLFGESAGAVAVHLHLLSTLSTQYFHKAICQSGVPLAGFALPNDTIGNSRRLARLINPAAKTDTEVLETLRNAPAKELALLGDRTITKDEIRSGFPIAFRTIPLMLGYNDRDGASFTLHMIKNPDLFRDDLQRLIPRTLNLDNRSPEAAQLAKEIEQFYFGPEGFSPRKVNEFAELITDCNFSVIARIAAELHARFQHRSSLYFYRFEYDGELNLYKKFLPFPVPGAYHADDLGYLFRMRMAPKEVHAKSEAARVRRYMCRMWTNFAKYGNPTPAHDESLPFRWTPVPHVEPESQARFHLPYLRINAEPQMDVDPDRERVGFWEKIYQKYNGGFMNL</sequence>
<dbReference type="Proteomes" id="UP000030765">
    <property type="component" value="Unassembled WGS sequence"/>
</dbReference>
<dbReference type="AlphaFoldDB" id="A0A084WLJ4"/>
<dbReference type="InterPro" id="IPR002018">
    <property type="entry name" value="CarbesteraseB"/>
</dbReference>
<reference evidence="3 5" key="1">
    <citation type="journal article" date="2014" name="BMC Genomics">
        <title>Genome sequence of Anopheles sinensis provides insight into genetics basis of mosquito competence for malaria parasites.</title>
        <authorList>
            <person name="Zhou D."/>
            <person name="Zhang D."/>
            <person name="Ding G."/>
            <person name="Shi L."/>
            <person name="Hou Q."/>
            <person name="Ye Y."/>
            <person name="Xu Y."/>
            <person name="Zhou H."/>
            <person name="Xiong C."/>
            <person name="Li S."/>
            <person name="Yu J."/>
            <person name="Hong S."/>
            <person name="Yu X."/>
            <person name="Zou P."/>
            <person name="Chen C."/>
            <person name="Chang X."/>
            <person name="Wang W."/>
            <person name="Lv Y."/>
            <person name="Sun Y."/>
            <person name="Ma L."/>
            <person name="Shen B."/>
            <person name="Zhu C."/>
        </authorList>
    </citation>
    <scope>NUCLEOTIDE SEQUENCE [LARGE SCALE GENOMIC DNA]</scope>
</reference>
<dbReference type="Pfam" id="PF00135">
    <property type="entry name" value="COesterase"/>
    <property type="match status" value="1"/>
</dbReference>
<dbReference type="STRING" id="74873.A0A084WLJ4"/>
<evidence type="ECO:0000259" key="2">
    <source>
        <dbReference type="Pfam" id="PF00135"/>
    </source>
</evidence>
<dbReference type="SUPFAM" id="SSF53474">
    <property type="entry name" value="alpha/beta-Hydrolases"/>
    <property type="match status" value="1"/>
</dbReference>
<proteinExistence type="predicted"/>
<dbReference type="VEuPathDB" id="VectorBase:ASIC019145"/>
<dbReference type="PANTHER" id="PTHR11559">
    <property type="entry name" value="CARBOXYLESTERASE"/>
    <property type="match status" value="1"/>
</dbReference>